<dbReference type="OrthoDB" id="1248892at2"/>
<dbReference type="RefSeq" id="WP_130346693.1">
    <property type="nucleotide sequence ID" value="NZ_SGWQ01000009.1"/>
</dbReference>
<name>A0A4Q7KJB1_9PSEU</name>
<protein>
    <submittedName>
        <fullName evidence="1">Uncharacterized protein</fullName>
    </submittedName>
</protein>
<accession>A0A4Q7KJB1</accession>
<proteinExistence type="predicted"/>
<dbReference type="AlphaFoldDB" id="A0A4Q7KJB1"/>
<organism evidence="1 2">
    <name type="scientific">Herbihabitans rhizosphaerae</name>
    <dbReference type="NCBI Taxonomy" id="1872711"/>
    <lineage>
        <taxon>Bacteria</taxon>
        <taxon>Bacillati</taxon>
        <taxon>Actinomycetota</taxon>
        <taxon>Actinomycetes</taxon>
        <taxon>Pseudonocardiales</taxon>
        <taxon>Pseudonocardiaceae</taxon>
        <taxon>Herbihabitans</taxon>
    </lineage>
</organism>
<evidence type="ECO:0000313" key="1">
    <source>
        <dbReference type="EMBL" id="RZS34325.1"/>
    </source>
</evidence>
<dbReference type="EMBL" id="SGWQ01000009">
    <property type="protein sequence ID" value="RZS34325.1"/>
    <property type="molecule type" value="Genomic_DNA"/>
</dbReference>
<gene>
    <name evidence="1" type="ORF">EV193_109112</name>
</gene>
<evidence type="ECO:0000313" key="2">
    <source>
        <dbReference type="Proteomes" id="UP000294257"/>
    </source>
</evidence>
<comment type="caution">
    <text evidence="1">The sequence shown here is derived from an EMBL/GenBank/DDBJ whole genome shotgun (WGS) entry which is preliminary data.</text>
</comment>
<reference evidence="1 2" key="1">
    <citation type="submission" date="2019-02" db="EMBL/GenBank/DDBJ databases">
        <title>Genomic Encyclopedia of Type Strains, Phase IV (KMG-IV): sequencing the most valuable type-strain genomes for metagenomic binning, comparative biology and taxonomic classification.</title>
        <authorList>
            <person name="Goeker M."/>
        </authorList>
    </citation>
    <scope>NUCLEOTIDE SEQUENCE [LARGE SCALE GENOMIC DNA]</scope>
    <source>
        <strain evidence="1 2">DSM 101727</strain>
    </source>
</reference>
<sequence>MYTWCYQMVLHCRLAYATLDDPTKFTPLDERLIGCVWELPALAHERSAWVRHVLERDSADVDGYLADVLPAGPVGAA</sequence>
<keyword evidence="2" id="KW-1185">Reference proteome</keyword>
<dbReference type="Proteomes" id="UP000294257">
    <property type="component" value="Unassembled WGS sequence"/>
</dbReference>